<organism evidence="3 4">
    <name type="scientific">Carassius auratus</name>
    <name type="common">Goldfish</name>
    <dbReference type="NCBI Taxonomy" id="7957"/>
    <lineage>
        <taxon>Eukaryota</taxon>
        <taxon>Metazoa</taxon>
        <taxon>Chordata</taxon>
        <taxon>Craniata</taxon>
        <taxon>Vertebrata</taxon>
        <taxon>Euteleostomi</taxon>
        <taxon>Actinopterygii</taxon>
        <taxon>Neopterygii</taxon>
        <taxon>Teleostei</taxon>
        <taxon>Ostariophysi</taxon>
        <taxon>Cypriniformes</taxon>
        <taxon>Cyprinidae</taxon>
        <taxon>Cyprininae</taxon>
        <taxon>Carassius</taxon>
    </lineage>
</organism>
<dbReference type="Pfam" id="PF00169">
    <property type="entry name" value="PH"/>
    <property type="match status" value="1"/>
</dbReference>
<gene>
    <name evidence="4" type="primary">dok2l</name>
</gene>
<sequence>MAEDIRRKGMLYIHQQRFGKRWRKVWCVLVAEGRRSVSRLELYENKQSSFKQGSSKRKPDYKQVIRLRECIQISEREMADCPKDCAAFYLETSDKLYVFAAQHSELKGWIESLCEQAFPDTEAEQRLERESCIYSDPVSSSHTKEMQENSLYDTAENVRDYLVMAVATEAAVRCSLYGEYFLTPLPDCLFLKDVKTKKVLFKWPYSYVRKFGQDMLSFSFEAGRRCESGEGDFEFATHQAERLFNVVSAAIQNLPKPSTAKPISPDCVEQSIVQETAATDEPYASQASEFLPEGKTQRAPKHSSKMFKPFRRSFSLNAIEPQSESQVVNIDTDLENQEPVYATVSKAQLKTTSPTDPKMHWQNLRTALKQSASFQDYFKTDADISQLSDFEIHWEEGAHEETTAEEDLSGWLGASIQQLAINDTLQDISAEAIYADPEDFQARAEWIVGGMYEEPEEVIKANQRAYDEAEHLADHDFFYIPDMGASQAMAAPSDPVQSSDDLFSTYDNFRLKGRRK</sequence>
<dbReference type="AlphaFoldDB" id="A0A6P6KW48"/>
<dbReference type="RefSeq" id="XP_026075467.1">
    <property type="nucleotide sequence ID" value="XM_026219682.1"/>
</dbReference>
<dbReference type="InterPro" id="IPR002404">
    <property type="entry name" value="IRS_PTB"/>
</dbReference>
<keyword evidence="3" id="KW-1185">Reference proteome</keyword>
<dbReference type="Pfam" id="PF02174">
    <property type="entry name" value="IRS"/>
    <property type="match status" value="1"/>
</dbReference>
<dbReference type="InterPro" id="IPR050996">
    <property type="entry name" value="Docking_Protein_DOK"/>
</dbReference>
<feature type="domain" description="PH" evidence="1">
    <location>
        <begin position="4"/>
        <end position="118"/>
    </location>
</feature>
<dbReference type="PANTHER" id="PTHR21258">
    <property type="entry name" value="DOCKING PROTEIN RELATED"/>
    <property type="match status" value="1"/>
</dbReference>
<dbReference type="GO" id="GO:0043410">
    <property type="term" value="P:positive regulation of MAPK cascade"/>
    <property type="evidence" value="ECO:0007669"/>
    <property type="project" value="TreeGrafter"/>
</dbReference>
<dbReference type="OrthoDB" id="6020914at2759"/>
<evidence type="ECO:0000259" key="2">
    <source>
        <dbReference type="PROSITE" id="PS51064"/>
    </source>
</evidence>
<dbReference type="KEGG" id="caua:113054261"/>
<dbReference type="PROSITE" id="PS50003">
    <property type="entry name" value="PH_DOMAIN"/>
    <property type="match status" value="1"/>
</dbReference>
<dbReference type="SMART" id="SM01244">
    <property type="entry name" value="IRS"/>
    <property type="match status" value="1"/>
</dbReference>
<dbReference type="GO" id="GO:0005737">
    <property type="term" value="C:cytoplasm"/>
    <property type="evidence" value="ECO:0007669"/>
    <property type="project" value="TreeGrafter"/>
</dbReference>
<accession>A0A6P6KW48</accession>
<dbReference type="GO" id="GO:0007265">
    <property type="term" value="P:Ras protein signal transduction"/>
    <property type="evidence" value="ECO:0007669"/>
    <property type="project" value="TreeGrafter"/>
</dbReference>
<dbReference type="SMART" id="SM00310">
    <property type="entry name" value="PTBI"/>
    <property type="match status" value="1"/>
</dbReference>
<dbReference type="PANTHER" id="PTHR21258:SF14">
    <property type="entry name" value="DOCKING PROTEIN 2"/>
    <property type="match status" value="1"/>
</dbReference>
<feature type="domain" description="IRS-type PTB" evidence="2">
    <location>
        <begin position="157"/>
        <end position="261"/>
    </location>
</feature>
<dbReference type="Proteomes" id="UP000515129">
    <property type="component" value="Chromosome 35"/>
</dbReference>
<name>A0A6P6KW48_CARAU</name>
<dbReference type="Gene3D" id="2.30.29.30">
    <property type="entry name" value="Pleckstrin-homology domain (PH domain)/Phosphotyrosine-binding domain (PTB)"/>
    <property type="match status" value="2"/>
</dbReference>
<evidence type="ECO:0000313" key="3">
    <source>
        <dbReference type="Proteomes" id="UP000515129"/>
    </source>
</evidence>
<dbReference type="InterPro" id="IPR001849">
    <property type="entry name" value="PH_domain"/>
</dbReference>
<dbReference type="SUPFAM" id="SSF50729">
    <property type="entry name" value="PH domain-like"/>
    <property type="match status" value="2"/>
</dbReference>
<dbReference type="GO" id="GO:0007169">
    <property type="term" value="P:cell surface receptor protein tyrosine kinase signaling pathway"/>
    <property type="evidence" value="ECO:0007669"/>
    <property type="project" value="TreeGrafter"/>
</dbReference>
<dbReference type="InterPro" id="IPR011993">
    <property type="entry name" value="PH-like_dom_sf"/>
</dbReference>
<evidence type="ECO:0000313" key="4">
    <source>
        <dbReference type="RefSeq" id="XP_026075467.1"/>
    </source>
</evidence>
<dbReference type="SMART" id="SM00233">
    <property type="entry name" value="PH"/>
    <property type="match status" value="1"/>
</dbReference>
<reference evidence="4" key="1">
    <citation type="submission" date="2025-08" db="UniProtKB">
        <authorList>
            <consortium name="RefSeq"/>
        </authorList>
    </citation>
    <scope>IDENTIFICATION</scope>
    <source>
        <strain evidence="4">Wakin</strain>
        <tissue evidence="4">Muscle</tissue>
    </source>
</reference>
<proteinExistence type="predicted"/>
<protein>
    <submittedName>
        <fullName evidence="4">Docking protein 3</fullName>
    </submittedName>
</protein>
<dbReference type="PROSITE" id="PS51064">
    <property type="entry name" value="IRS_PTB"/>
    <property type="match status" value="1"/>
</dbReference>
<evidence type="ECO:0000259" key="1">
    <source>
        <dbReference type="PROSITE" id="PS50003"/>
    </source>
</evidence>
<dbReference type="CTD" id="101882881"/>